<gene>
    <name evidence="1" type="ORF">V6N11_084296</name>
</gene>
<evidence type="ECO:0000313" key="2">
    <source>
        <dbReference type="Proteomes" id="UP001396334"/>
    </source>
</evidence>
<accession>A0ABR2QSH2</accession>
<dbReference type="Proteomes" id="UP001396334">
    <property type="component" value="Unassembled WGS sequence"/>
</dbReference>
<proteinExistence type="predicted"/>
<reference evidence="1 2" key="1">
    <citation type="journal article" date="2024" name="G3 (Bethesda)">
        <title>Genome assembly of Hibiscus sabdariffa L. provides insights into metabolisms of medicinal natural products.</title>
        <authorList>
            <person name="Kim T."/>
        </authorList>
    </citation>
    <scope>NUCLEOTIDE SEQUENCE [LARGE SCALE GENOMIC DNA]</scope>
    <source>
        <strain evidence="1">TK-2024</strain>
        <tissue evidence="1">Old leaves</tissue>
    </source>
</reference>
<comment type="caution">
    <text evidence="1">The sequence shown here is derived from an EMBL/GenBank/DDBJ whole genome shotgun (WGS) entry which is preliminary data.</text>
</comment>
<organism evidence="1 2">
    <name type="scientific">Hibiscus sabdariffa</name>
    <name type="common">roselle</name>
    <dbReference type="NCBI Taxonomy" id="183260"/>
    <lineage>
        <taxon>Eukaryota</taxon>
        <taxon>Viridiplantae</taxon>
        <taxon>Streptophyta</taxon>
        <taxon>Embryophyta</taxon>
        <taxon>Tracheophyta</taxon>
        <taxon>Spermatophyta</taxon>
        <taxon>Magnoliopsida</taxon>
        <taxon>eudicotyledons</taxon>
        <taxon>Gunneridae</taxon>
        <taxon>Pentapetalae</taxon>
        <taxon>rosids</taxon>
        <taxon>malvids</taxon>
        <taxon>Malvales</taxon>
        <taxon>Malvaceae</taxon>
        <taxon>Malvoideae</taxon>
        <taxon>Hibiscus</taxon>
    </lineage>
</organism>
<keyword evidence="2" id="KW-1185">Reference proteome</keyword>
<protein>
    <submittedName>
        <fullName evidence="1">Uncharacterized protein</fullName>
    </submittedName>
</protein>
<dbReference type="EMBL" id="JBBPBN010000033">
    <property type="protein sequence ID" value="KAK9003661.1"/>
    <property type="molecule type" value="Genomic_DNA"/>
</dbReference>
<name>A0ABR2QSH2_9ROSI</name>
<evidence type="ECO:0000313" key="1">
    <source>
        <dbReference type="EMBL" id="KAK9003661.1"/>
    </source>
</evidence>
<sequence length="116" mass="12879">MTTIGYLLGNNQSKGRWASNLNRGALAHGVIPCRVGRKLEGITVHSVSKISEKWCCWPGFANSEGRLTRCKAMAGVLRFWCEATIAMDEWSPKDGRSTRVVLVSGLKGVRRQKRMS</sequence>